<proteinExistence type="predicted"/>
<evidence type="ECO:0000313" key="2">
    <source>
        <dbReference type="Proteomes" id="UP000185578"/>
    </source>
</evidence>
<reference evidence="1 2" key="1">
    <citation type="submission" date="2016-12" db="EMBL/GenBank/DDBJ databases">
        <authorList>
            <person name="Song W.-J."/>
            <person name="Kurnit D.M."/>
        </authorList>
    </citation>
    <scope>NUCLEOTIDE SEQUENCE [LARGE SCALE GENOMIC DNA]</scope>
    <source>
        <strain evidence="1 2">PCL1601</strain>
    </source>
</reference>
<dbReference type="RefSeq" id="WP_075121469.1">
    <property type="nucleotide sequence ID" value="NZ_MSCT01000020.1"/>
</dbReference>
<organism evidence="1 2">
    <name type="scientific">Pseudomonas chlororaphis</name>
    <dbReference type="NCBI Taxonomy" id="587753"/>
    <lineage>
        <taxon>Bacteria</taxon>
        <taxon>Pseudomonadati</taxon>
        <taxon>Pseudomonadota</taxon>
        <taxon>Gammaproteobacteria</taxon>
        <taxon>Pseudomonadales</taxon>
        <taxon>Pseudomonadaceae</taxon>
        <taxon>Pseudomonas</taxon>
    </lineage>
</organism>
<evidence type="ECO:0000313" key="1">
    <source>
        <dbReference type="EMBL" id="OLF51704.1"/>
    </source>
</evidence>
<dbReference type="Proteomes" id="UP000185578">
    <property type="component" value="Unassembled WGS sequence"/>
</dbReference>
<name>A0A1Q8EIV4_9PSED</name>
<dbReference type="EMBL" id="MSCT01000020">
    <property type="protein sequence ID" value="OLF51704.1"/>
    <property type="molecule type" value="Genomic_DNA"/>
</dbReference>
<gene>
    <name evidence="1" type="ORF">BTN82_23460</name>
</gene>
<evidence type="ECO:0008006" key="3">
    <source>
        <dbReference type="Google" id="ProtNLM"/>
    </source>
</evidence>
<dbReference type="OrthoDB" id="7027245at2"/>
<dbReference type="AlphaFoldDB" id="A0A1Q8EIV4"/>
<protein>
    <recommendedName>
        <fullName evidence="3">Short-chain dehydrogenase</fullName>
    </recommendedName>
</protein>
<comment type="caution">
    <text evidence="1">The sequence shown here is derived from an EMBL/GenBank/DDBJ whole genome shotgun (WGS) entry which is preliminary data.</text>
</comment>
<sequence length="106" mass="11546">MKKLTPNPPTHLDDNASRRYMALTSNDCTIPSLLIDTEAPLDVLHEAAAHRIRAVAQLLENIAGDDQLLGNPALLQDFAQLCVIPLRDGCDLLDVLGRRLQAPLLG</sequence>
<accession>A0A1Q8EIV4</accession>